<reference evidence="2 3" key="1">
    <citation type="submission" date="2018-06" db="EMBL/GenBank/DDBJ databases">
        <title>Streptomyces reniochalinae sp. nov. and Streptomyces diacarnus sp. nov. from marine sponges.</title>
        <authorList>
            <person name="Li L."/>
        </authorList>
    </citation>
    <scope>NUCLEOTIDE SEQUENCE [LARGE SCALE GENOMIC DNA]</scope>
    <source>
        <strain evidence="2 3">LHW51701</strain>
    </source>
</reference>
<evidence type="ECO:0008006" key="4">
    <source>
        <dbReference type="Google" id="ProtNLM"/>
    </source>
</evidence>
<evidence type="ECO:0000313" key="3">
    <source>
        <dbReference type="Proteomes" id="UP000252914"/>
    </source>
</evidence>
<feature type="compositionally biased region" description="Low complexity" evidence="1">
    <location>
        <begin position="22"/>
        <end position="61"/>
    </location>
</feature>
<feature type="compositionally biased region" description="Low complexity" evidence="1">
    <location>
        <begin position="68"/>
        <end position="80"/>
    </location>
</feature>
<dbReference type="SUPFAM" id="SSF46785">
    <property type="entry name" value="Winged helix' DNA-binding domain"/>
    <property type="match status" value="1"/>
</dbReference>
<dbReference type="RefSeq" id="WP_114024429.1">
    <property type="nucleotide sequence ID" value="NZ_QOIN01000050.1"/>
</dbReference>
<accession>A0A367ELG1</accession>
<protein>
    <recommendedName>
        <fullName evidence="4">HTH iclR-type domain-containing protein</fullName>
    </recommendedName>
</protein>
<name>A0A367ELG1_9ACTN</name>
<feature type="compositionally biased region" description="Basic residues" evidence="1">
    <location>
        <begin position="1"/>
        <end position="12"/>
    </location>
</feature>
<comment type="caution">
    <text evidence="2">The sequence shown here is derived from an EMBL/GenBank/DDBJ whole genome shotgun (WGS) entry which is preliminary data.</text>
</comment>
<feature type="compositionally biased region" description="Low complexity" evidence="1">
    <location>
        <begin position="95"/>
        <end position="119"/>
    </location>
</feature>
<evidence type="ECO:0000313" key="2">
    <source>
        <dbReference type="EMBL" id="RCG18599.1"/>
    </source>
</evidence>
<evidence type="ECO:0000256" key="1">
    <source>
        <dbReference type="SAM" id="MobiDB-lite"/>
    </source>
</evidence>
<feature type="region of interest" description="Disordered" evidence="1">
    <location>
        <begin position="186"/>
        <end position="219"/>
    </location>
</feature>
<sequence>MSKRQRGRRHRQVDRTPRPVGPAVRVTATREAAVPAARPRTPAAAPTTGAPPAAVPEPARGGDTAPGPEAARPQAAVAEPATPPERRLPSPEPAPAADSDPMGAAPSAPAAVPAPGHAPESLGVLFRTPARDGGLGQSAARTWQEVKEAGADGVTVEELSARVGYQSRTIAKHLLGLAEHGVVEQHAPDRWRPVSQDADPDDGPPAAAAATADRVPQHA</sequence>
<dbReference type="Proteomes" id="UP000252914">
    <property type="component" value="Unassembled WGS sequence"/>
</dbReference>
<dbReference type="InterPro" id="IPR036390">
    <property type="entry name" value="WH_DNA-bd_sf"/>
</dbReference>
<organism evidence="2 3">
    <name type="scientific">Streptomyces diacarni</name>
    <dbReference type="NCBI Taxonomy" id="2800381"/>
    <lineage>
        <taxon>Bacteria</taxon>
        <taxon>Bacillati</taxon>
        <taxon>Actinomycetota</taxon>
        <taxon>Actinomycetes</taxon>
        <taxon>Kitasatosporales</taxon>
        <taxon>Streptomycetaceae</taxon>
        <taxon>Streptomyces</taxon>
    </lineage>
</organism>
<dbReference type="AlphaFoldDB" id="A0A367ELG1"/>
<gene>
    <name evidence="2" type="ORF">DTL70_25925</name>
</gene>
<proteinExistence type="predicted"/>
<feature type="compositionally biased region" description="Low complexity" evidence="1">
    <location>
        <begin position="204"/>
        <end position="213"/>
    </location>
</feature>
<keyword evidence="3" id="KW-1185">Reference proteome</keyword>
<dbReference type="EMBL" id="QOIN01000050">
    <property type="protein sequence ID" value="RCG18599.1"/>
    <property type="molecule type" value="Genomic_DNA"/>
</dbReference>
<feature type="region of interest" description="Disordered" evidence="1">
    <location>
        <begin position="1"/>
        <end position="141"/>
    </location>
</feature>